<proteinExistence type="predicted"/>
<dbReference type="Proteomes" id="UP000736328">
    <property type="component" value="Unassembled WGS sequence"/>
</dbReference>
<name>A0A933IB75_UNCT6</name>
<organism evidence="1 2">
    <name type="scientific">candidate division TA06 bacterium</name>
    <dbReference type="NCBI Taxonomy" id="2250710"/>
    <lineage>
        <taxon>Bacteria</taxon>
        <taxon>Bacteria division TA06</taxon>
    </lineage>
</organism>
<gene>
    <name evidence="1" type="ORF">HY768_07480</name>
</gene>
<sequence>MASEWNNLVIKLKPDFARRRDPLRALPSSGWGFDTTGVEKSKLSNDPDAYIMRDKTTKKLMIKRKGETEFKPMEEVNYPAVPIMKIKLLRFYLTNIIFLCYL</sequence>
<dbReference type="EMBL" id="JACQXR010000099">
    <property type="protein sequence ID" value="MBI4727049.1"/>
    <property type="molecule type" value="Genomic_DNA"/>
</dbReference>
<comment type="caution">
    <text evidence="1">The sequence shown here is derived from an EMBL/GenBank/DDBJ whole genome shotgun (WGS) entry which is preliminary data.</text>
</comment>
<accession>A0A933IB75</accession>
<dbReference type="AlphaFoldDB" id="A0A933IB75"/>
<evidence type="ECO:0000313" key="2">
    <source>
        <dbReference type="Proteomes" id="UP000736328"/>
    </source>
</evidence>
<reference evidence="1" key="1">
    <citation type="submission" date="2020-07" db="EMBL/GenBank/DDBJ databases">
        <title>Huge and variable diversity of episymbiotic CPR bacteria and DPANN archaea in groundwater ecosystems.</title>
        <authorList>
            <person name="He C.Y."/>
            <person name="Keren R."/>
            <person name="Whittaker M."/>
            <person name="Farag I.F."/>
            <person name="Doudna J."/>
            <person name="Cate J.H.D."/>
            <person name="Banfield J.F."/>
        </authorList>
    </citation>
    <scope>NUCLEOTIDE SEQUENCE</scope>
    <source>
        <strain evidence="1">NC_groundwater_1520_Pr4_B-0.1um_53_5</strain>
    </source>
</reference>
<evidence type="ECO:0000313" key="1">
    <source>
        <dbReference type="EMBL" id="MBI4727049.1"/>
    </source>
</evidence>
<protein>
    <submittedName>
        <fullName evidence="1">Uncharacterized protein</fullName>
    </submittedName>
</protein>